<dbReference type="InterPro" id="IPR016181">
    <property type="entry name" value="Acyl_CoA_acyltransferase"/>
</dbReference>
<protein>
    <recommendedName>
        <fullName evidence="1">N-acetyltransferase domain-containing protein</fullName>
    </recommendedName>
</protein>
<dbReference type="Gene3D" id="3.40.630.30">
    <property type="match status" value="1"/>
</dbReference>
<reference evidence="2" key="1">
    <citation type="journal article" date="2020" name="Nature">
        <title>Giant virus diversity and host interactions through global metagenomics.</title>
        <authorList>
            <person name="Schulz F."/>
            <person name="Roux S."/>
            <person name="Paez-Espino D."/>
            <person name="Jungbluth S."/>
            <person name="Walsh D.A."/>
            <person name="Denef V.J."/>
            <person name="McMahon K.D."/>
            <person name="Konstantinidis K.T."/>
            <person name="Eloe-Fadrosh E.A."/>
            <person name="Kyrpides N.C."/>
            <person name="Woyke T."/>
        </authorList>
    </citation>
    <scope>NUCLEOTIDE SEQUENCE</scope>
    <source>
        <strain evidence="2">GVMAG-S-ERX555907-102</strain>
    </source>
</reference>
<name>A0A6C0KZR6_9ZZZZ</name>
<evidence type="ECO:0000313" key="2">
    <source>
        <dbReference type="EMBL" id="QHU22656.1"/>
    </source>
</evidence>
<sequence>MLRVRCYNYKYNDALVFFINNTEIGRSSISACSQKRGIINHIIVHEKYRSMGFGSYILFHSEHYLIKKYCISNINVLAWQPHGGHVSKFYVKNNYRLSTYSNIDTYDDGENIFDIIPLQKSVQK</sequence>
<dbReference type="InterPro" id="IPR000182">
    <property type="entry name" value="GNAT_dom"/>
</dbReference>
<dbReference type="AlphaFoldDB" id="A0A6C0KZR6"/>
<dbReference type="Pfam" id="PF00583">
    <property type="entry name" value="Acetyltransf_1"/>
    <property type="match status" value="1"/>
</dbReference>
<accession>A0A6C0KZR6</accession>
<dbReference type="CDD" id="cd04301">
    <property type="entry name" value="NAT_SF"/>
    <property type="match status" value="1"/>
</dbReference>
<feature type="domain" description="N-acetyltransferase" evidence="1">
    <location>
        <begin position="15"/>
        <end position="82"/>
    </location>
</feature>
<organism evidence="2">
    <name type="scientific">viral metagenome</name>
    <dbReference type="NCBI Taxonomy" id="1070528"/>
    <lineage>
        <taxon>unclassified sequences</taxon>
        <taxon>metagenomes</taxon>
        <taxon>organismal metagenomes</taxon>
    </lineage>
</organism>
<dbReference type="EMBL" id="MN741016">
    <property type="protein sequence ID" value="QHU22656.1"/>
    <property type="molecule type" value="Genomic_DNA"/>
</dbReference>
<proteinExistence type="predicted"/>
<evidence type="ECO:0000259" key="1">
    <source>
        <dbReference type="Pfam" id="PF00583"/>
    </source>
</evidence>
<dbReference type="GO" id="GO:0016747">
    <property type="term" value="F:acyltransferase activity, transferring groups other than amino-acyl groups"/>
    <property type="evidence" value="ECO:0007669"/>
    <property type="project" value="InterPro"/>
</dbReference>
<dbReference type="SUPFAM" id="SSF55729">
    <property type="entry name" value="Acyl-CoA N-acyltransferases (Nat)"/>
    <property type="match status" value="1"/>
</dbReference>